<feature type="region of interest" description="Disordered" evidence="1">
    <location>
        <begin position="106"/>
        <end position="136"/>
    </location>
</feature>
<dbReference type="AlphaFoldDB" id="Q643A9"/>
<protein>
    <submittedName>
        <fullName evidence="2">Lactone-dependent transcriptional regulator MppZ1</fullName>
    </submittedName>
</protein>
<proteinExistence type="predicted"/>
<sequence>MRAVCEVLAGLAERTPQPPPPASGRTAQEALGAFARAWVARLPLATDEHRAAGIGMVLMPEILADARTRLPFAQLMKLNAILLGLAPERLHRPEASAPRLVRVAEATSPPCTARANWPTPHPASPNPSTSSAPASG</sequence>
<evidence type="ECO:0000256" key="1">
    <source>
        <dbReference type="SAM" id="MobiDB-lite"/>
    </source>
</evidence>
<dbReference type="EMBL" id="AY735112">
    <property type="protein sequence ID" value="AAU34220.1"/>
    <property type="molecule type" value="Genomic_DNA"/>
</dbReference>
<gene>
    <name evidence="2" type="primary">mppZ1</name>
</gene>
<name>Q643A9_STRHY</name>
<accession>Q643A9</accession>
<organism evidence="2">
    <name type="scientific">Streptomyces hygroscopicus</name>
    <dbReference type="NCBI Taxonomy" id="1912"/>
    <lineage>
        <taxon>Bacteria</taxon>
        <taxon>Bacillati</taxon>
        <taxon>Actinomycetota</taxon>
        <taxon>Actinomycetes</taxon>
        <taxon>Kitasatosporales</taxon>
        <taxon>Streptomycetaceae</taxon>
        <taxon>Streptomyces</taxon>
        <taxon>Streptomyces violaceusniger group</taxon>
    </lineage>
</organism>
<evidence type="ECO:0000313" key="2">
    <source>
        <dbReference type="EMBL" id="AAU34220.1"/>
    </source>
</evidence>
<reference evidence="2" key="1">
    <citation type="journal article" date="2006" name="Antimicrob. Agents Chemother.">
        <title>Biosynthetic pathway for mannopeptimycins, lipoglycopeptide antibiotics active against drug-resistant gram-positive pathogens.</title>
        <authorList>
            <person name="Magarvey N.A."/>
            <person name="Haltli B."/>
            <person name="He M."/>
            <person name="Greenstein M."/>
            <person name="Hucul J.A."/>
        </authorList>
    </citation>
    <scope>NUCLEOTIDE SEQUENCE</scope>
</reference>
<feature type="compositionally biased region" description="Low complexity" evidence="1">
    <location>
        <begin position="126"/>
        <end position="136"/>
    </location>
</feature>